<proteinExistence type="predicted"/>
<evidence type="ECO:0000313" key="2">
    <source>
        <dbReference type="EMBL" id="KAJ7023822.1"/>
    </source>
</evidence>
<comment type="caution">
    <text evidence="2">The sequence shown here is derived from an EMBL/GenBank/DDBJ whole genome shotgun (WGS) entry which is preliminary data.</text>
</comment>
<feature type="compositionally biased region" description="Basic and acidic residues" evidence="1">
    <location>
        <begin position="177"/>
        <end position="187"/>
    </location>
</feature>
<dbReference type="EMBL" id="JARJCM010000182">
    <property type="protein sequence ID" value="KAJ7023822.1"/>
    <property type="molecule type" value="Genomic_DNA"/>
</dbReference>
<accession>A0AAD6SAT2</accession>
<name>A0AAD6SAT2_9AGAR</name>
<feature type="region of interest" description="Disordered" evidence="1">
    <location>
        <begin position="153"/>
        <end position="187"/>
    </location>
</feature>
<organism evidence="2 3">
    <name type="scientific">Mycena alexandri</name>
    <dbReference type="NCBI Taxonomy" id="1745969"/>
    <lineage>
        <taxon>Eukaryota</taxon>
        <taxon>Fungi</taxon>
        <taxon>Dikarya</taxon>
        <taxon>Basidiomycota</taxon>
        <taxon>Agaricomycotina</taxon>
        <taxon>Agaricomycetes</taxon>
        <taxon>Agaricomycetidae</taxon>
        <taxon>Agaricales</taxon>
        <taxon>Marasmiineae</taxon>
        <taxon>Mycenaceae</taxon>
        <taxon>Mycena</taxon>
    </lineage>
</organism>
<gene>
    <name evidence="2" type="ORF">C8F04DRAFT_1193130</name>
</gene>
<dbReference type="AlphaFoldDB" id="A0AAD6SAT2"/>
<protein>
    <submittedName>
        <fullName evidence="2">Uncharacterized protein</fullName>
    </submittedName>
</protein>
<evidence type="ECO:0000313" key="3">
    <source>
        <dbReference type="Proteomes" id="UP001218188"/>
    </source>
</evidence>
<keyword evidence="3" id="KW-1185">Reference proteome</keyword>
<evidence type="ECO:0000256" key="1">
    <source>
        <dbReference type="SAM" id="MobiDB-lite"/>
    </source>
</evidence>
<dbReference type="Proteomes" id="UP001218188">
    <property type="component" value="Unassembled WGS sequence"/>
</dbReference>
<sequence length="211" mass="23440">MSDWQTVAVADDDEDWLQTLAETEGKDRDVILSSQVKSNVPVSRLNQVDFRLKQVAGNTRHHTPKRHSGQISKLGVWTRRVSLTDGFEVGVRERSEIDGILGSRPNFKSGGTQFNSEEKAALKEIGDNSIWQPPEKPRAAGQGGLPNRIIRELGQDDNTDGLKSRGGSHIMGGQRTTRGDNAKEGKVRTIVWSFKSGHYRRVHGGQDQEED</sequence>
<reference evidence="2" key="1">
    <citation type="submission" date="2023-03" db="EMBL/GenBank/DDBJ databases">
        <title>Massive genome expansion in bonnet fungi (Mycena s.s.) driven by repeated elements and novel gene families across ecological guilds.</title>
        <authorList>
            <consortium name="Lawrence Berkeley National Laboratory"/>
            <person name="Harder C.B."/>
            <person name="Miyauchi S."/>
            <person name="Viragh M."/>
            <person name="Kuo A."/>
            <person name="Thoen E."/>
            <person name="Andreopoulos B."/>
            <person name="Lu D."/>
            <person name="Skrede I."/>
            <person name="Drula E."/>
            <person name="Henrissat B."/>
            <person name="Morin E."/>
            <person name="Kohler A."/>
            <person name="Barry K."/>
            <person name="LaButti K."/>
            <person name="Morin E."/>
            <person name="Salamov A."/>
            <person name="Lipzen A."/>
            <person name="Mereny Z."/>
            <person name="Hegedus B."/>
            <person name="Baldrian P."/>
            <person name="Stursova M."/>
            <person name="Weitz H."/>
            <person name="Taylor A."/>
            <person name="Grigoriev I.V."/>
            <person name="Nagy L.G."/>
            <person name="Martin F."/>
            <person name="Kauserud H."/>
        </authorList>
    </citation>
    <scope>NUCLEOTIDE SEQUENCE</scope>
    <source>
        <strain evidence="2">CBHHK200</strain>
    </source>
</reference>